<accession>A0A0P7XP05</accession>
<organism evidence="2 3">
    <name type="scientific">Algoriphagus marincola HL-49</name>
    <dbReference type="NCBI Taxonomy" id="1305737"/>
    <lineage>
        <taxon>Bacteria</taxon>
        <taxon>Pseudomonadati</taxon>
        <taxon>Bacteroidota</taxon>
        <taxon>Cytophagia</taxon>
        <taxon>Cytophagales</taxon>
        <taxon>Cyclobacteriaceae</taxon>
        <taxon>Algoriphagus</taxon>
    </lineage>
</organism>
<dbReference type="EMBL" id="LJXT01000023">
    <property type="protein sequence ID" value="KPQ18627.1"/>
    <property type="molecule type" value="Genomic_DNA"/>
</dbReference>
<protein>
    <submittedName>
        <fullName evidence="2">Uncharacterized protein</fullName>
    </submittedName>
</protein>
<name>A0A0P7XP05_9BACT</name>
<reference evidence="2 3" key="1">
    <citation type="submission" date="2015-09" db="EMBL/GenBank/DDBJ databases">
        <title>Identification and resolution of microdiversity through metagenomic sequencing of parallel consortia.</title>
        <authorList>
            <person name="Nelson W.C."/>
            <person name="Romine M.F."/>
            <person name="Lindemann S.R."/>
        </authorList>
    </citation>
    <scope>NUCLEOTIDE SEQUENCE [LARGE SCALE GENOMIC DNA]</scope>
    <source>
        <strain evidence="2">HL-49</strain>
    </source>
</reference>
<dbReference type="Proteomes" id="UP000050421">
    <property type="component" value="Unassembled WGS sequence"/>
</dbReference>
<evidence type="ECO:0000256" key="1">
    <source>
        <dbReference type="SAM" id="Phobius"/>
    </source>
</evidence>
<dbReference type="OrthoDB" id="1453014at2"/>
<dbReference type="AlphaFoldDB" id="A0A0P7XP05"/>
<keyword evidence="1" id="KW-1133">Transmembrane helix</keyword>
<proteinExistence type="predicted"/>
<feature type="transmembrane region" description="Helical" evidence="1">
    <location>
        <begin position="12"/>
        <end position="32"/>
    </location>
</feature>
<evidence type="ECO:0000313" key="3">
    <source>
        <dbReference type="Proteomes" id="UP000050421"/>
    </source>
</evidence>
<sequence length="173" mass="20126">MESTFRSLSQKGSLIAFFLMMIAFNLSLSFFMPKEYALDLKFAYTFSEAWQSLSAMDMDTRDLYRKGIWFLDLPYLIVYSVFFSGLLYRLMGMKRVVFLPFLVASFDFIENLLVLRLLKIFPEPSKVLTLIASIATTFKWIAVAIMLGIVLFGIFRLLFSKKYFPQSSSRSRL</sequence>
<evidence type="ECO:0000313" key="2">
    <source>
        <dbReference type="EMBL" id="KPQ18627.1"/>
    </source>
</evidence>
<dbReference type="PATRIC" id="fig|1305737.6.peg.1689"/>
<dbReference type="eggNOG" id="ENOG5033HSP">
    <property type="taxonomic scope" value="Bacteria"/>
</dbReference>
<feature type="transmembrane region" description="Helical" evidence="1">
    <location>
        <begin position="138"/>
        <end position="159"/>
    </location>
</feature>
<keyword evidence="1" id="KW-0812">Transmembrane</keyword>
<gene>
    <name evidence="2" type="ORF">HLUCCX10_05165</name>
</gene>
<feature type="transmembrane region" description="Helical" evidence="1">
    <location>
        <begin position="97"/>
        <end position="118"/>
    </location>
</feature>
<comment type="caution">
    <text evidence="2">The sequence shown here is derived from an EMBL/GenBank/DDBJ whole genome shotgun (WGS) entry which is preliminary data.</text>
</comment>
<feature type="transmembrane region" description="Helical" evidence="1">
    <location>
        <begin position="68"/>
        <end position="90"/>
    </location>
</feature>
<dbReference type="STRING" id="1305737.GCA_000526355_03635"/>
<keyword evidence="1" id="KW-0472">Membrane</keyword>